<feature type="domain" description="HTH iclR-type" evidence="5">
    <location>
        <begin position="26"/>
        <end position="86"/>
    </location>
</feature>
<evidence type="ECO:0000256" key="1">
    <source>
        <dbReference type="ARBA" id="ARBA00023015"/>
    </source>
</evidence>
<dbReference type="InterPro" id="IPR036390">
    <property type="entry name" value="WH_DNA-bd_sf"/>
</dbReference>
<name>A0A840SFZ4_9RHOB</name>
<dbReference type="Gene3D" id="3.30.450.40">
    <property type="match status" value="1"/>
</dbReference>
<feature type="domain" description="IclR-ED" evidence="6">
    <location>
        <begin position="87"/>
        <end position="275"/>
    </location>
</feature>
<sequence length="276" mass="29688">MKPFETAPRTAGKSRPAARGTVSVRGRGTDRILDVLDHLERVSPVTVKDLASALKAPKSTLYLLVELLVAREYLEPASDGHYQLGPRAGRLGMAYGRTNSFPAVARQLLQELADASGVVAELVVLENWTQFVAFAMTSADNPYLRSSEGARFPLPHTASARFLLRDVPPNTILREIPAEHYRFPNGDSITPQAFIDDIAASRDALACSTRGIVAPHLSCIAAPLLGPDGKCRAAVSLVMPLAEIDAREAALTQTVLRTAAALSEQMRMIPVNIPGT</sequence>
<organism evidence="7 8">
    <name type="scientific">Amaricoccus macauensis</name>
    <dbReference type="NCBI Taxonomy" id="57001"/>
    <lineage>
        <taxon>Bacteria</taxon>
        <taxon>Pseudomonadati</taxon>
        <taxon>Pseudomonadota</taxon>
        <taxon>Alphaproteobacteria</taxon>
        <taxon>Rhodobacterales</taxon>
        <taxon>Paracoccaceae</taxon>
        <taxon>Amaricoccus</taxon>
    </lineage>
</organism>
<dbReference type="InterPro" id="IPR029016">
    <property type="entry name" value="GAF-like_dom_sf"/>
</dbReference>
<keyword evidence="2 7" id="KW-0238">DNA-binding</keyword>
<dbReference type="InterPro" id="IPR036388">
    <property type="entry name" value="WH-like_DNA-bd_sf"/>
</dbReference>
<dbReference type="SUPFAM" id="SSF46785">
    <property type="entry name" value="Winged helix' DNA-binding domain"/>
    <property type="match status" value="1"/>
</dbReference>
<proteinExistence type="predicted"/>
<dbReference type="EMBL" id="JACHFM010000002">
    <property type="protein sequence ID" value="MBB5221869.1"/>
    <property type="molecule type" value="Genomic_DNA"/>
</dbReference>
<evidence type="ECO:0000313" key="8">
    <source>
        <dbReference type="Proteomes" id="UP000549457"/>
    </source>
</evidence>
<dbReference type="RefSeq" id="WP_184148320.1">
    <property type="nucleotide sequence ID" value="NZ_JACHFM010000002.1"/>
</dbReference>
<dbReference type="AlphaFoldDB" id="A0A840SFZ4"/>
<dbReference type="SMART" id="SM00346">
    <property type="entry name" value="HTH_ICLR"/>
    <property type="match status" value="1"/>
</dbReference>
<dbReference type="PROSITE" id="PS51077">
    <property type="entry name" value="HTH_ICLR"/>
    <property type="match status" value="1"/>
</dbReference>
<evidence type="ECO:0000256" key="3">
    <source>
        <dbReference type="ARBA" id="ARBA00023163"/>
    </source>
</evidence>
<evidence type="ECO:0000256" key="4">
    <source>
        <dbReference type="SAM" id="MobiDB-lite"/>
    </source>
</evidence>
<dbReference type="GO" id="GO:0003677">
    <property type="term" value="F:DNA binding"/>
    <property type="evidence" value="ECO:0007669"/>
    <property type="project" value="UniProtKB-KW"/>
</dbReference>
<dbReference type="PANTHER" id="PTHR30136:SF35">
    <property type="entry name" value="HTH-TYPE TRANSCRIPTIONAL REGULATOR RV1719"/>
    <property type="match status" value="1"/>
</dbReference>
<protein>
    <submittedName>
        <fullName evidence="7">DNA-binding IclR family transcriptional regulator</fullName>
    </submittedName>
</protein>
<reference evidence="7 8" key="1">
    <citation type="submission" date="2020-08" db="EMBL/GenBank/DDBJ databases">
        <title>Genomic Encyclopedia of Type Strains, Phase IV (KMG-IV): sequencing the most valuable type-strain genomes for metagenomic binning, comparative biology and taxonomic classification.</title>
        <authorList>
            <person name="Goeker M."/>
        </authorList>
    </citation>
    <scope>NUCLEOTIDE SEQUENCE [LARGE SCALE GENOMIC DNA]</scope>
    <source>
        <strain evidence="7 8">DSM 101730</strain>
    </source>
</reference>
<dbReference type="Proteomes" id="UP000549457">
    <property type="component" value="Unassembled WGS sequence"/>
</dbReference>
<feature type="region of interest" description="Disordered" evidence="4">
    <location>
        <begin position="1"/>
        <end position="22"/>
    </location>
</feature>
<dbReference type="Gene3D" id="1.10.10.10">
    <property type="entry name" value="Winged helix-like DNA-binding domain superfamily/Winged helix DNA-binding domain"/>
    <property type="match status" value="1"/>
</dbReference>
<dbReference type="GO" id="GO:0003700">
    <property type="term" value="F:DNA-binding transcription factor activity"/>
    <property type="evidence" value="ECO:0007669"/>
    <property type="project" value="TreeGrafter"/>
</dbReference>
<dbReference type="InterPro" id="IPR005471">
    <property type="entry name" value="Tscrpt_reg_IclR_N"/>
</dbReference>
<comment type="caution">
    <text evidence="7">The sequence shown here is derived from an EMBL/GenBank/DDBJ whole genome shotgun (WGS) entry which is preliminary data.</text>
</comment>
<accession>A0A840SFZ4</accession>
<evidence type="ECO:0000256" key="2">
    <source>
        <dbReference type="ARBA" id="ARBA00023125"/>
    </source>
</evidence>
<dbReference type="SUPFAM" id="SSF55781">
    <property type="entry name" value="GAF domain-like"/>
    <property type="match status" value="1"/>
</dbReference>
<evidence type="ECO:0000259" key="6">
    <source>
        <dbReference type="PROSITE" id="PS51078"/>
    </source>
</evidence>
<evidence type="ECO:0000259" key="5">
    <source>
        <dbReference type="PROSITE" id="PS51077"/>
    </source>
</evidence>
<keyword evidence="3" id="KW-0804">Transcription</keyword>
<dbReference type="InterPro" id="IPR050707">
    <property type="entry name" value="HTH_MetabolicPath_Reg"/>
</dbReference>
<dbReference type="InterPro" id="IPR014757">
    <property type="entry name" value="Tscrpt_reg_IclR_C"/>
</dbReference>
<evidence type="ECO:0000313" key="7">
    <source>
        <dbReference type="EMBL" id="MBB5221869.1"/>
    </source>
</evidence>
<dbReference type="PROSITE" id="PS51078">
    <property type="entry name" value="ICLR_ED"/>
    <property type="match status" value="1"/>
</dbReference>
<dbReference type="Pfam" id="PF09339">
    <property type="entry name" value="HTH_IclR"/>
    <property type="match status" value="1"/>
</dbReference>
<dbReference type="PANTHER" id="PTHR30136">
    <property type="entry name" value="HELIX-TURN-HELIX TRANSCRIPTIONAL REGULATOR, ICLR FAMILY"/>
    <property type="match status" value="1"/>
</dbReference>
<dbReference type="Pfam" id="PF01614">
    <property type="entry name" value="IclR_C"/>
    <property type="match status" value="1"/>
</dbReference>
<keyword evidence="8" id="KW-1185">Reference proteome</keyword>
<gene>
    <name evidence="7" type="ORF">HNP73_001805</name>
</gene>
<keyword evidence="1" id="KW-0805">Transcription regulation</keyword>
<dbReference type="GO" id="GO:0045892">
    <property type="term" value="P:negative regulation of DNA-templated transcription"/>
    <property type="evidence" value="ECO:0007669"/>
    <property type="project" value="TreeGrafter"/>
</dbReference>